<dbReference type="SUPFAM" id="SSF51735">
    <property type="entry name" value="NAD(P)-binding Rossmann-fold domains"/>
    <property type="match status" value="1"/>
</dbReference>
<comment type="caution">
    <text evidence="5">Lacks conserved residue(s) required for the propagation of feature annotation.</text>
</comment>
<keyword evidence="3 5" id="KW-0520">NAD</keyword>
<dbReference type="InterPro" id="IPR020921">
    <property type="entry name" value="Erythronate-4-P_DHase"/>
</dbReference>
<organism evidence="8 9">
    <name type="scientific">Candidatus Litorirhabdus singularis</name>
    <dbReference type="NCBI Taxonomy" id="2518993"/>
    <lineage>
        <taxon>Bacteria</taxon>
        <taxon>Pseudomonadati</taxon>
        <taxon>Pseudomonadota</taxon>
        <taxon>Gammaproteobacteria</taxon>
        <taxon>Cellvibrionales</taxon>
        <taxon>Halieaceae</taxon>
        <taxon>Candidatus Litorirhabdus</taxon>
    </lineage>
</organism>
<feature type="active site" evidence="5">
    <location>
        <position position="206"/>
    </location>
</feature>
<dbReference type="Gene3D" id="3.40.50.720">
    <property type="entry name" value="NAD(P)-binding Rossmann-like Domain"/>
    <property type="match status" value="2"/>
</dbReference>
<proteinExistence type="inferred from homology"/>
<keyword evidence="1 5" id="KW-0963">Cytoplasm</keyword>
<feature type="binding site" evidence="5">
    <location>
        <position position="45"/>
    </location>
    <ligand>
        <name>substrate</name>
    </ligand>
</feature>
<evidence type="ECO:0000259" key="6">
    <source>
        <dbReference type="Pfam" id="PF02826"/>
    </source>
</evidence>
<feature type="binding site" evidence="5">
    <location>
        <position position="146"/>
    </location>
    <ligand>
        <name>NAD(+)</name>
        <dbReference type="ChEBI" id="CHEBI:57540"/>
    </ligand>
</feature>
<protein>
    <recommendedName>
        <fullName evidence="5">Erythronate-4-phosphate dehydrogenase</fullName>
        <ecNumber evidence="5">1.1.1.290</ecNumber>
    </recommendedName>
</protein>
<feature type="binding site" evidence="5">
    <location>
        <position position="255"/>
    </location>
    <ligand>
        <name>NAD(+)</name>
        <dbReference type="ChEBI" id="CHEBI:57540"/>
    </ligand>
</feature>
<dbReference type="Pfam" id="PF02826">
    <property type="entry name" value="2-Hacid_dh_C"/>
    <property type="match status" value="1"/>
</dbReference>
<dbReference type="Pfam" id="PF11890">
    <property type="entry name" value="DUF3410"/>
    <property type="match status" value="1"/>
</dbReference>
<comment type="subunit">
    <text evidence="5">Homodimer.</text>
</comment>
<feature type="domain" description="D-isomer specific 2-hydroxyacid dehydrogenase NAD-binding" evidence="6">
    <location>
        <begin position="110"/>
        <end position="254"/>
    </location>
</feature>
<comment type="function">
    <text evidence="5">Catalyzes the oxidation of erythronate-4-phosphate to 3-hydroxy-2-oxo-4-phosphonooxybutanoate.</text>
</comment>
<comment type="pathway">
    <text evidence="5">Cofactor biosynthesis; pyridoxine 5'-phosphate biosynthesis; pyridoxine 5'-phosphate from D-erythrose 4-phosphate: step 2/5.</text>
</comment>
<accession>A0ABT3TGR0</accession>
<sequence>MRIVADSNMVGVEELFGALGSVALYPGRELRAEHVRDADILLVRSVTSVGASLLDGSAVSFVGTATSGFDHVDVDYLAAQGVGFAHAPGSNANSVLEYVISAIASCDDYLEQLCAGGTVGIVGFGVIGKRLAARLNTMGIACCAYDPWLERGSDQRLVDLDQVLNCTVICVHAELTRREPWPSYHLLDAEALQRISLHSLLINAGRGPIVDNNALKQLLSEQPQRRVILDVWEHEPTIDVELMQRCFFATPHIAGYSYDGKVLATRMLRDSACRALGLTIPDASSGQLESLSLEVPANLFKAQLIRWLQANSYSVRSDDERMRLNAGADFDQQRSDYPRRRELASLSIVNAKQLDAEQLALCQALGIQC</sequence>
<feature type="active site" description="Proton donor" evidence="5">
    <location>
        <position position="252"/>
    </location>
</feature>
<comment type="subcellular location">
    <subcellularLocation>
        <location evidence="5">Cytoplasm</location>
    </subcellularLocation>
</comment>
<keyword evidence="4 5" id="KW-0664">Pyridoxine biosynthesis</keyword>
<name>A0ABT3TGR0_9GAMM</name>
<dbReference type="RefSeq" id="WP_279245460.1">
    <property type="nucleotide sequence ID" value="NZ_SHNN01000002.1"/>
</dbReference>
<dbReference type="InterPro" id="IPR036291">
    <property type="entry name" value="NAD(P)-bd_dom_sf"/>
</dbReference>
<dbReference type="EC" id="1.1.1.290" evidence="5"/>
<comment type="catalytic activity">
    <reaction evidence="5">
        <text>4-phospho-D-erythronate + NAD(+) = (R)-3-hydroxy-2-oxo-4-phosphooxybutanoate + NADH + H(+)</text>
        <dbReference type="Rhea" id="RHEA:18829"/>
        <dbReference type="ChEBI" id="CHEBI:15378"/>
        <dbReference type="ChEBI" id="CHEBI:57540"/>
        <dbReference type="ChEBI" id="CHEBI:57945"/>
        <dbReference type="ChEBI" id="CHEBI:58538"/>
        <dbReference type="ChEBI" id="CHEBI:58766"/>
        <dbReference type="EC" id="1.1.1.290"/>
    </reaction>
</comment>
<comment type="similarity">
    <text evidence="5">Belongs to the D-isomer specific 2-hydroxyacid dehydrogenase family. PdxB subfamily.</text>
</comment>
<feature type="active site" evidence="5">
    <location>
        <position position="235"/>
    </location>
</feature>
<evidence type="ECO:0000259" key="7">
    <source>
        <dbReference type="Pfam" id="PF11890"/>
    </source>
</evidence>
<feature type="binding site" evidence="5">
    <location>
        <position position="66"/>
    </location>
    <ligand>
        <name>substrate</name>
    </ligand>
</feature>
<dbReference type="SUPFAM" id="SSF52283">
    <property type="entry name" value="Formate/glycerate dehydrogenase catalytic domain-like"/>
    <property type="match status" value="1"/>
</dbReference>
<keyword evidence="9" id="KW-1185">Reference proteome</keyword>
<gene>
    <name evidence="5" type="primary">pdxB</name>
    <name evidence="8" type="ORF">EYC98_11370</name>
</gene>
<dbReference type="PANTHER" id="PTHR42938">
    <property type="entry name" value="FORMATE DEHYDROGENASE 1"/>
    <property type="match status" value="1"/>
</dbReference>
<comment type="caution">
    <text evidence="8">The sequence shown here is derived from an EMBL/GenBank/DDBJ whole genome shotgun (WGS) entry which is preliminary data.</text>
</comment>
<dbReference type="InterPro" id="IPR006140">
    <property type="entry name" value="D-isomer_DH_NAD-bd"/>
</dbReference>
<evidence type="ECO:0000256" key="4">
    <source>
        <dbReference type="ARBA" id="ARBA00023096"/>
    </source>
</evidence>
<feature type="binding site" evidence="5">
    <location>
        <position position="256"/>
    </location>
    <ligand>
        <name>substrate</name>
    </ligand>
</feature>
<dbReference type="InterPro" id="IPR024531">
    <property type="entry name" value="Erythronate-4-P_DHase_dimer"/>
</dbReference>
<evidence type="ECO:0000256" key="2">
    <source>
        <dbReference type="ARBA" id="ARBA00023002"/>
    </source>
</evidence>
<dbReference type="Proteomes" id="UP001143362">
    <property type="component" value="Unassembled WGS sequence"/>
</dbReference>
<evidence type="ECO:0000313" key="8">
    <source>
        <dbReference type="EMBL" id="MCX2981459.1"/>
    </source>
</evidence>
<evidence type="ECO:0000256" key="1">
    <source>
        <dbReference type="ARBA" id="ARBA00022490"/>
    </source>
</evidence>
<evidence type="ECO:0000313" key="9">
    <source>
        <dbReference type="Proteomes" id="UP001143362"/>
    </source>
</evidence>
<dbReference type="EMBL" id="SHNN01000002">
    <property type="protein sequence ID" value="MCX2981459.1"/>
    <property type="molecule type" value="Genomic_DNA"/>
</dbReference>
<reference evidence="8" key="1">
    <citation type="submission" date="2019-02" db="EMBL/GenBank/DDBJ databases">
        <authorList>
            <person name="Li S.-H."/>
        </authorList>
    </citation>
    <scope>NUCLEOTIDE SEQUENCE</scope>
    <source>
        <strain evidence="8">IMCC14734</strain>
    </source>
</reference>
<evidence type="ECO:0000256" key="3">
    <source>
        <dbReference type="ARBA" id="ARBA00023027"/>
    </source>
</evidence>
<dbReference type="Gene3D" id="3.30.1370.170">
    <property type="match status" value="1"/>
</dbReference>
<dbReference type="PANTHER" id="PTHR42938:SF9">
    <property type="entry name" value="FORMATE DEHYDROGENASE 1"/>
    <property type="match status" value="1"/>
</dbReference>
<evidence type="ECO:0000256" key="5">
    <source>
        <dbReference type="HAMAP-Rule" id="MF_01825"/>
    </source>
</evidence>
<dbReference type="CDD" id="cd12158">
    <property type="entry name" value="ErythrP_dh"/>
    <property type="match status" value="1"/>
</dbReference>
<dbReference type="InterPro" id="IPR038251">
    <property type="entry name" value="PdxB_dimer_sf"/>
</dbReference>
<feature type="binding site" evidence="5">
    <location>
        <position position="230"/>
    </location>
    <ligand>
        <name>NAD(+)</name>
        <dbReference type="ChEBI" id="CHEBI:57540"/>
    </ligand>
</feature>
<feature type="domain" description="Erythronate-4-phosphate dehydrogenase dimerisation" evidence="7">
    <location>
        <begin position="292"/>
        <end position="360"/>
    </location>
</feature>
<keyword evidence="2 5" id="KW-0560">Oxidoreductase</keyword>
<dbReference type="HAMAP" id="MF_01825">
    <property type="entry name" value="PdxB"/>
    <property type="match status" value="1"/>
</dbReference>